<comment type="caution">
    <text evidence="1">The sequence shown here is derived from an EMBL/GenBank/DDBJ whole genome shotgun (WGS) entry which is preliminary data.</text>
</comment>
<evidence type="ECO:0000313" key="1">
    <source>
        <dbReference type="EMBL" id="PCS04582.1"/>
    </source>
</evidence>
<keyword evidence="2" id="KW-1185">Reference proteome</keyword>
<name>A0ABX4I973_9LACT</name>
<gene>
    <name evidence="1" type="ORF">RR45_GL000897</name>
</gene>
<reference evidence="1 2" key="1">
    <citation type="submission" date="2014-12" db="EMBL/GenBank/DDBJ databases">
        <title>Draft genome sequences of 10 type strains of Lactococcus.</title>
        <authorList>
            <person name="Sun Z."/>
            <person name="Zhong Z."/>
            <person name="Liu W."/>
            <person name="Zhang W."/>
            <person name="Zhang H."/>
        </authorList>
    </citation>
    <scope>NUCLEOTIDE SEQUENCE [LARGE SCALE GENOMIC DNA]</scope>
    <source>
        <strain evidence="1 2">DSM 22330</strain>
    </source>
</reference>
<protein>
    <submittedName>
        <fullName evidence="1">Uncharacterized protein</fullName>
    </submittedName>
</protein>
<sequence length="43" mass="5137">MKRCYRLFLSVKNNDSDVFVRQIVRKILKEIVKKGDPKDKSIK</sequence>
<dbReference type="Proteomes" id="UP000218979">
    <property type="component" value="Unassembled WGS sequence"/>
</dbReference>
<proteinExistence type="predicted"/>
<accession>A0ABX4I973</accession>
<dbReference type="EMBL" id="JXJT01000002">
    <property type="protein sequence ID" value="PCS04582.1"/>
    <property type="molecule type" value="Genomic_DNA"/>
</dbReference>
<organism evidence="1 2">
    <name type="scientific">Pseudolactococcus chungangensis CAU 28 = DSM 22330</name>
    <dbReference type="NCBI Taxonomy" id="1122154"/>
    <lineage>
        <taxon>Bacteria</taxon>
        <taxon>Bacillati</taxon>
        <taxon>Bacillota</taxon>
        <taxon>Bacilli</taxon>
        <taxon>Lactobacillales</taxon>
        <taxon>Streptococcaceae</taxon>
        <taxon>Pseudolactococcus</taxon>
    </lineage>
</organism>
<evidence type="ECO:0000313" key="2">
    <source>
        <dbReference type="Proteomes" id="UP000218979"/>
    </source>
</evidence>